<accession>A0A6C0BYK1</accession>
<sequence length="87" mass="9990">MKVHIELDFKTILAIFLLLVIIFIIFSNTNNDMKIIKKIKNEPKKILIKNPYAIHPMPIPVPKRYAMPFPIQSNAALIGGLKIHENN</sequence>
<keyword evidence="1" id="KW-1133">Transmembrane helix</keyword>
<dbReference type="EMBL" id="MN739291">
    <property type="protein sequence ID" value="QHS97162.1"/>
    <property type="molecule type" value="Genomic_DNA"/>
</dbReference>
<proteinExistence type="predicted"/>
<keyword evidence="1" id="KW-0812">Transmembrane</keyword>
<keyword evidence="1" id="KW-0472">Membrane</keyword>
<organism evidence="2">
    <name type="scientific">viral metagenome</name>
    <dbReference type="NCBI Taxonomy" id="1070528"/>
    <lineage>
        <taxon>unclassified sequences</taxon>
        <taxon>metagenomes</taxon>
        <taxon>organismal metagenomes</taxon>
    </lineage>
</organism>
<evidence type="ECO:0000313" key="2">
    <source>
        <dbReference type="EMBL" id="QHS97162.1"/>
    </source>
</evidence>
<protein>
    <submittedName>
        <fullName evidence="2">Uncharacterized protein</fullName>
    </submittedName>
</protein>
<evidence type="ECO:0000256" key="1">
    <source>
        <dbReference type="SAM" id="Phobius"/>
    </source>
</evidence>
<dbReference type="AlphaFoldDB" id="A0A6C0BYK1"/>
<reference evidence="2" key="1">
    <citation type="journal article" date="2020" name="Nature">
        <title>Giant virus diversity and host interactions through global metagenomics.</title>
        <authorList>
            <person name="Schulz F."/>
            <person name="Roux S."/>
            <person name="Paez-Espino D."/>
            <person name="Jungbluth S."/>
            <person name="Walsh D.A."/>
            <person name="Denef V.J."/>
            <person name="McMahon K.D."/>
            <person name="Konstantinidis K.T."/>
            <person name="Eloe-Fadrosh E.A."/>
            <person name="Kyrpides N.C."/>
            <person name="Woyke T."/>
        </authorList>
    </citation>
    <scope>NUCLEOTIDE SEQUENCE</scope>
    <source>
        <strain evidence="2">GVMAG-M-3300020169-51</strain>
    </source>
</reference>
<feature type="transmembrane region" description="Helical" evidence="1">
    <location>
        <begin position="12"/>
        <end position="30"/>
    </location>
</feature>
<name>A0A6C0BYK1_9ZZZZ</name>